<protein>
    <recommendedName>
        <fullName evidence="1">F-box domain-containing protein</fullName>
    </recommendedName>
</protein>
<reference evidence="3" key="1">
    <citation type="submission" date="2022-10" db="EMBL/GenBank/DDBJ databases">
        <title>Genome assembly of Pristionchus species.</title>
        <authorList>
            <person name="Yoshida K."/>
            <person name="Sommer R.J."/>
        </authorList>
    </citation>
    <scope>NUCLEOTIDE SEQUENCE [LARGE SCALE GENOMIC DNA]</scope>
    <source>
        <strain evidence="3">RS5460</strain>
    </source>
</reference>
<feature type="non-terminal residue" evidence="2">
    <location>
        <position position="1"/>
    </location>
</feature>
<dbReference type="InterPro" id="IPR001810">
    <property type="entry name" value="F-box_dom"/>
</dbReference>
<sequence>RRQMFRGSRIDITTKPIVEQMRLMRLNRLARHVNSNYEVNVERRDYFPILALPKELIALIFSFLPIKDRLRARVNKKLNSIEAESKYHVKRLIIHEVWEVLYPNPPSISTQYMLLSTMKSYSSDMIRKITNNSSFESLEITLIGSDKFHRKVCHLIKEFKMDSLKLDIRNAYMKKGTIIDSFLIDLSESCKYLILNDLYVCTITAETLLQIFMNIIDGSTLLRSLKCYLLKKETVTSFLRLYGITIRDGVVFSNKRIEAYEMLPEKIRYRFYDGSMEIAVGVPFAYDDSNQRIEKKSEDSRSQNECSQRFEYVNIVSNVVPCMFTFHCFPY</sequence>
<dbReference type="SMART" id="SM00256">
    <property type="entry name" value="FBOX"/>
    <property type="match status" value="1"/>
</dbReference>
<dbReference type="Proteomes" id="UP001328107">
    <property type="component" value="Unassembled WGS sequence"/>
</dbReference>
<proteinExistence type="predicted"/>
<accession>A0AAN5BZP4</accession>
<dbReference type="EMBL" id="BTRK01000001">
    <property type="protein sequence ID" value="GMR31278.1"/>
    <property type="molecule type" value="Genomic_DNA"/>
</dbReference>
<feature type="domain" description="F-box" evidence="1">
    <location>
        <begin position="52"/>
        <end position="91"/>
    </location>
</feature>
<dbReference type="InterPro" id="IPR036047">
    <property type="entry name" value="F-box-like_dom_sf"/>
</dbReference>
<evidence type="ECO:0000313" key="2">
    <source>
        <dbReference type="EMBL" id="GMR31278.1"/>
    </source>
</evidence>
<keyword evidence="3" id="KW-1185">Reference proteome</keyword>
<dbReference type="SUPFAM" id="SSF81383">
    <property type="entry name" value="F-box domain"/>
    <property type="match status" value="1"/>
</dbReference>
<name>A0AAN5BZP4_9BILA</name>
<dbReference type="AlphaFoldDB" id="A0AAN5BZP4"/>
<comment type="caution">
    <text evidence="2">The sequence shown here is derived from an EMBL/GenBank/DDBJ whole genome shotgun (WGS) entry which is preliminary data.</text>
</comment>
<evidence type="ECO:0000313" key="3">
    <source>
        <dbReference type="Proteomes" id="UP001328107"/>
    </source>
</evidence>
<gene>
    <name evidence="2" type="ORF">PMAYCL1PPCAC_01473</name>
</gene>
<dbReference type="CDD" id="cd09917">
    <property type="entry name" value="F-box_SF"/>
    <property type="match status" value="1"/>
</dbReference>
<evidence type="ECO:0000259" key="1">
    <source>
        <dbReference type="SMART" id="SM00256"/>
    </source>
</evidence>
<dbReference type="Pfam" id="PF00646">
    <property type="entry name" value="F-box"/>
    <property type="match status" value="1"/>
</dbReference>
<organism evidence="2 3">
    <name type="scientific">Pristionchus mayeri</name>
    <dbReference type="NCBI Taxonomy" id="1317129"/>
    <lineage>
        <taxon>Eukaryota</taxon>
        <taxon>Metazoa</taxon>
        <taxon>Ecdysozoa</taxon>
        <taxon>Nematoda</taxon>
        <taxon>Chromadorea</taxon>
        <taxon>Rhabditida</taxon>
        <taxon>Rhabditina</taxon>
        <taxon>Diplogasteromorpha</taxon>
        <taxon>Diplogasteroidea</taxon>
        <taxon>Neodiplogasteridae</taxon>
        <taxon>Pristionchus</taxon>
    </lineage>
</organism>